<dbReference type="KEGG" id="dsf:UWK_01133"/>
<dbReference type="GO" id="GO:0004523">
    <property type="term" value="F:RNA-DNA hybrid ribonuclease activity"/>
    <property type="evidence" value="ECO:0007669"/>
    <property type="project" value="UniProtKB-UniRule"/>
</dbReference>
<dbReference type="NCBIfam" id="NF001236">
    <property type="entry name" value="PRK00203.1"/>
    <property type="match status" value="1"/>
</dbReference>
<gene>
    <name evidence="12" type="primary">rnhA</name>
    <name evidence="14" type="ordered locus">UWK_01133</name>
</gene>
<dbReference type="eggNOG" id="COG0328">
    <property type="taxonomic scope" value="Bacteria"/>
</dbReference>
<comment type="catalytic activity">
    <reaction evidence="1 12">
        <text>Endonucleolytic cleavage to 5'-phosphomonoester.</text>
        <dbReference type="EC" id="3.1.26.4"/>
    </reaction>
</comment>
<dbReference type="EMBL" id="CP003985">
    <property type="protein sequence ID" value="AGF77701.1"/>
    <property type="molecule type" value="Genomic_DNA"/>
</dbReference>
<dbReference type="PATRIC" id="fig|1167006.5.peg.1260"/>
<feature type="binding site" evidence="12">
    <location>
        <position position="143"/>
    </location>
    <ligand>
        <name>Mg(2+)</name>
        <dbReference type="ChEBI" id="CHEBI:18420"/>
        <label>1</label>
    </ligand>
</feature>
<keyword evidence="9 12" id="KW-0255">Endonuclease</keyword>
<comment type="function">
    <text evidence="2 12">Endonuclease that specifically degrades the RNA of RNA-DNA hybrids.</text>
</comment>
<dbReference type="GO" id="GO:0005737">
    <property type="term" value="C:cytoplasm"/>
    <property type="evidence" value="ECO:0007669"/>
    <property type="project" value="UniProtKB-SubCell"/>
</dbReference>
<evidence type="ECO:0000256" key="3">
    <source>
        <dbReference type="ARBA" id="ARBA00005300"/>
    </source>
</evidence>
<keyword evidence="8 12" id="KW-0479">Metal-binding</keyword>
<organism evidence="14 15">
    <name type="scientific">Desulfocapsa sulfexigens (strain DSM 10523 / SB164P1)</name>
    <dbReference type="NCBI Taxonomy" id="1167006"/>
    <lineage>
        <taxon>Bacteria</taxon>
        <taxon>Pseudomonadati</taxon>
        <taxon>Thermodesulfobacteriota</taxon>
        <taxon>Desulfobulbia</taxon>
        <taxon>Desulfobulbales</taxon>
        <taxon>Desulfocapsaceae</taxon>
        <taxon>Desulfocapsa</taxon>
    </lineage>
</organism>
<comment type="cofactor">
    <cofactor evidence="12">
        <name>Mg(2+)</name>
        <dbReference type="ChEBI" id="CHEBI:18420"/>
    </cofactor>
    <text evidence="12">Binds 1 Mg(2+) ion per subunit. May bind a second metal ion at a regulatory site, or after substrate binding.</text>
</comment>
<dbReference type="HAMAP" id="MF_00042">
    <property type="entry name" value="RNase_H"/>
    <property type="match status" value="1"/>
</dbReference>
<dbReference type="FunFam" id="3.40.970.10:FF:000002">
    <property type="entry name" value="Ribonuclease H"/>
    <property type="match status" value="1"/>
</dbReference>
<dbReference type="PANTHER" id="PTHR10642:SF26">
    <property type="entry name" value="RIBONUCLEASE H1"/>
    <property type="match status" value="1"/>
</dbReference>
<dbReference type="Proteomes" id="UP000011721">
    <property type="component" value="Chromosome"/>
</dbReference>
<keyword evidence="15" id="KW-1185">Reference proteome</keyword>
<keyword evidence="11 12" id="KW-0460">Magnesium</keyword>
<feature type="binding site" evidence="12">
    <location>
        <position position="82"/>
    </location>
    <ligand>
        <name>Mg(2+)</name>
        <dbReference type="ChEBI" id="CHEBI:18420"/>
        <label>2</label>
    </ligand>
</feature>
<dbReference type="eggNOG" id="COG3341">
    <property type="taxonomic scope" value="Bacteria"/>
</dbReference>
<dbReference type="PANTHER" id="PTHR10642">
    <property type="entry name" value="RIBONUCLEASE H1"/>
    <property type="match status" value="1"/>
</dbReference>
<dbReference type="InterPro" id="IPR037056">
    <property type="entry name" value="RNase_H1_N_sf"/>
</dbReference>
<comment type="subunit">
    <text evidence="4 12">Monomer.</text>
</comment>
<dbReference type="Pfam" id="PF01693">
    <property type="entry name" value="Cauli_VI"/>
    <property type="match status" value="1"/>
</dbReference>
<proteinExistence type="inferred from homology"/>
<dbReference type="CDD" id="cd09278">
    <property type="entry name" value="RNase_HI_prokaryote_like"/>
    <property type="match status" value="1"/>
</dbReference>
<keyword evidence="7 12" id="KW-0540">Nuclease</keyword>
<evidence type="ECO:0000259" key="13">
    <source>
        <dbReference type="PROSITE" id="PS50879"/>
    </source>
</evidence>
<feature type="domain" description="RNase H type-1" evidence="13">
    <location>
        <begin position="73"/>
        <end position="216"/>
    </location>
</feature>
<dbReference type="OrthoDB" id="7845843at2"/>
<keyword evidence="12" id="KW-0963">Cytoplasm</keyword>
<dbReference type="InterPro" id="IPR002156">
    <property type="entry name" value="RNaseH_domain"/>
</dbReference>
<dbReference type="InterPro" id="IPR017067">
    <property type="entry name" value="RNase_H1_euk"/>
</dbReference>
<dbReference type="STRING" id="1167006.UWK_01133"/>
<dbReference type="SUPFAM" id="SSF53098">
    <property type="entry name" value="Ribonuclease H-like"/>
    <property type="match status" value="1"/>
</dbReference>
<dbReference type="AlphaFoldDB" id="M1PMM5"/>
<reference evidence="15" key="1">
    <citation type="journal article" date="2013" name="Stand. Genomic Sci.">
        <title>Complete genome sequence of Desulfocapsa sulfexigens, a marine deltaproteobacterium specialized in disproportionating inorganic sulfur compounds.</title>
        <authorList>
            <person name="Finster K.W."/>
            <person name="Kjeldsen K.U."/>
            <person name="Kube M."/>
            <person name="Reinhardt R."/>
            <person name="Mussmann M."/>
            <person name="Amann R."/>
            <person name="Schreiber L."/>
        </authorList>
    </citation>
    <scope>NUCLEOTIDE SEQUENCE [LARGE SCALE GENOMIC DNA]</scope>
    <source>
        <strain evidence="15">DSM 10523 / SB164P1</strain>
    </source>
</reference>
<dbReference type="Pfam" id="PF00075">
    <property type="entry name" value="RNase_H"/>
    <property type="match status" value="1"/>
</dbReference>
<dbReference type="HOGENOM" id="CLU_030894_0_4_7"/>
<dbReference type="GO" id="GO:0043137">
    <property type="term" value="P:DNA replication, removal of RNA primer"/>
    <property type="evidence" value="ECO:0007669"/>
    <property type="project" value="TreeGrafter"/>
</dbReference>
<evidence type="ECO:0000313" key="14">
    <source>
        <dbReference type="EMBL" id="AGF77701.1"/>
    </source>
</evidence>
<evidence type="ECO:0000256" key="11">
    <source>
        <dbReference type="ARBA" id="ARBA00022842"/>
    </source>
</evidence>
<accession>M1PMM5</accession>
<evidence type="ECO:0000256" key="10">
    <source>
        <dbReference type="ARBA" id="ARBA00022801"/>
    </source>
</evidence>
<dbReference type="EC" id="3.1.26.4" evidence="5 12"/>
<dbReference type="InterPro" id="IPR009027">
    <property type="entry name" value="Ribosomal_bL9/RNase_H1_N"/>
</dbReference>
<name>M1PMM5_DESSD</name>
<dbReference type="InterPro" id="IPR022892">
    <property type="entry name" value="RNaseHI"/>
</dbReference>
<feature type="binding site" evidence="12">
    <location>
        <position position="208"/>
    </location>
    <ligand>
        <name>Mg(2+)</name>
        <dbReference type="ChEBI" id="CHEBI:18420"/>
        <label>2</label>
    </ligand>
</feature>
<dbReference type="InterPro" id="IPR011320">
    <property type="entry name" value="RNase_H1_N"/>
</dbReference>
<dbReference type="PROSITE" id="PS50879">
    <property type="entry name" value="RNASE_H_1"/>
    <property type="match status" value="1"/>
</dbReference>
<dbReference type="SUPFAM" id="SSF55658">
    <property type="entry name" value="L9 N-domain-like"/>
    <property type="match status" value="1"/>
</dbReference>
<dbReference type="GO" id="GO:0000287">
    <property type="term" value="F:magnesium ion binding"/>
    <property type="evidence" value="ECO:0007669"/>
    <property type="project" value="UniProtKB-UniRule"/>
</dbReference>
<evidence type="ECO:0000256" key="12">
    <source>
        <dbReference type="HAMAP-Rule" id="MF_00042"/>
    </source>
</evidence>
<keyword evidence="10 12" id="KW-0378">Hydrolase</keyword>
<dbReference type="InterPro" id="IPR036397">
    <property type="entry name" value="RNaseH_sf"/>
</dbReference>
<dbReference type="PIRSF" id="PIRSF036852">
    <property type="entry name" value="Ribonuclease_H1_euk"/>
    <property type="match status" value="1"/>
</dbReference>
<evidence type="ECO:0000256" key="8">
    <source>
        <dbReference type="ARBA" id="ARBA00022723"/>
    </source>
</evidence>
<comment type="subcellular location">
    <subcellularLocation>
        <location evidence="12">Cytoplasm</location>
    </subcellularLocation>
</comment>
<feature type="binding site" evidence="12">
    <location>
        <position position="82"/>
    </location>
    <ligand>
        <name>Mg(2+)</name>
        <dbReference type="ChEBI" id="CHEBI:18420"/>
        <label>1</label>
    </ligand>
</feature>
<dbReference type="Gene3D" id="3.30.420.10">
    <property type="entry name" value="Ribonuclease H-like superfamily/Ribonuclease H"/>
    <property type="match status" value="1"/>
</dbReference>
<protein>
    <recommendedName>
        <fullName evidence="6 12">Ribonuclease H</fullName>
        <shortName evidence="12">RNase H</shortName>
        <ecNumber evidence="5 12">3.1.26.4</ecNumber>
    </recommendedName>
</protein>
<comment type="similarity">
    <text evidence="3 12">Belongs to the RNase H family.</text>
</comment>
<evidence type="ECO:0000256" key="9">
    <source>
        <dbReference type="ARBA" id="ARBA00022759"/>
    </source>
</evidence>
<evidence type="ECO:0000256" key="7">
    <source>
        <dbReference type="ARBA" id="ARBA00022722"/>
    </source>
</evidence>
<dbReference type="RefSeq" id="WP_015403395.1">
    <property type="nucleotide sequence ID" value="NC_020304.1"/>
</dbReference>
<dbReference type="InterPro" id="IPR012337">
    <property type="entry name" value="RNaseH-like_sf"/>
</dbReference>
<feature type="binding site" evidence="12">
    <location>
        <position position="120"/>
    </location>
    <ligand>
        <name>Mg(2+)</name>
        <dbReference type="ChEBI" id="CHEBI:18420"/>
        <label>1</label>
    </ligand>
</feature>
<evidence type="ECO:0000313" key="15">
    <source>
        <dbReference type="Proteomes" id="UP000011721"/>
    </source>
</evidence>
<evidence type="ECO:0000256" key="5">
    <source>
        <dbReference type="ARBA" id="ARBA00012180"/>
    </source>
</evidence>
<evidence type="ECO:0000256" key="2">
    <source>
        <dbReference type="ARBA" id="ARBA00004065"/>
    </source>
</evidence>
<evidence type="ECO:0000256" key="4">
    <source>
        <dbReference type="ARBA" id="ARBA00011245"/>
    </source>
</evidence>
<evidence type="ECO:0000256" key="6">
    <source>
        <dbReference type="ARBA" id="ARBA00017721"/>
    </source>
</evidence>
<sequence>MARNKFYAVANGRKPGIYSSWPEAEAQVKGYGGAKYKGFVSRREAEAWMDDPRWGESKGMIKKREIHKLPASSGASIEIYTDGGAINNPGPGGYGVVLLVNGELRELSEGYQHTTNNRMELMACIKGIEALPSSSEKVALFSDSQYVVNGISKGWAKAWRKRNWLKSDGNPAVNADLWARLLDLTEGIDIVFNWVKGHAGHPLNERCDQLAVQSAKGENLVVDSGYKG</sequence>
<dbReference type="GO" id="GO:0003676">
    <property type="term" value="F:nucleic acid binding"/>
    <property type="evidence" value="ECO:0007669"/>
    <property type="project" value="InterPro"/>
</dbReference>
<dbReference type="InterPro" id="IPR050092">
    <property type="entry name" value="RNase_H"/>
</dbReference>
<evidence type="ECO:0000256" key="1">
    <source>
        <dbReference type="ARBA" id="ARBA00000077"/>
    </source>
</evidence>
<dbReference type="Gene3D" id="3.40.970.10">
    <property type="entry name" value="Ribonuclease H1, N-terminal domain"/>
    <property type="match status" value="1"/>
</dbReference>